<protein>
    <submittedName>
        <fullName evidence="1">Uncharacterized protein</fullName>
    </submittedName>
</protein>
<gene>
    <name evidence="1" type="ORF">AREALGSMS7_04922</name>
</gene>
<evidence type="ECO:0000313" key="2">
    <source>
        <dbReference type="Proteomes" id="UP000204551"/>
    </source>
</evidence>
<sequence>MQPQDYDLNHIGFIDFLIKGRKIQFSTIFVEDVNKDFQ</sequence>
<accession>A0A221V404</accession>
<dbReference type="KEGG" id="aalg:AREALGSMS7_04922"/>
<dbReference type="STRING" id="616991.GCA_000733925_03102"/>
<organism evidence="1 2">
    <name type="scientific">Arenibacter algicola</name>
    <dbReference type="NCBI Taxonomy" id="616991"/>
    <lineage>
        <taxon>Bacteria</taxon>
        <taxon>Pseudomonadati</taxon>
        <taxon>Bacteroidota</taxon>
        <taxon>Flavobacteriia</taxon>
        <taxon>Flavobacteriales</taxon>
        <taxon>Flavobacteriaceae</taxon>
        <taxon>Arenibacter</taxon>
    </lineage>
</organism>
<name>A0A221V404_9FLAO</name>
<evidence type="ECO:0000313" key="1">
    <source>
        <dbReference type="EMBL" id="ASO08299.1"/>
    </source>
</evidence>
<dbReference type="AlphaFoldDB" id="A0A221V404"/>
<dbReference type="Proteomes" id="UP000204551">
    <property type="component" value="Chromosome"/>
</dbReference>
<reference evidence="1 2" key="1">
    <citation type="submission" date="2017-07" db="EMBL/GenBank/DDBJ databases">
        <title>Genome Sequence of Arenibacter algicola Strain SMS7 Isolated from a culture of the Diatom Skeletonema marinoi.</title>
        <authorList>
            <person name="Topel M."/>
            <person name="Pinder M.I.M."/>
            <person name="Johansson O.N."/>
            <person name="Kourtchenko O."/>
            <person name="Godhe A."/>
            <person name="Clarke A.K."/>
        </authorList>
    </citation>
    <scope>NUCLEOTIDE SEQUENCE [LARGE SCALE GENOMIC DNA]</scope>
    <source>
        <strain evidence="1 2">SMS7</strain>
    </source>
</reference>
<proteinExistence type="predicted"/>
<dbReference type="EMBL" id="CP022515">
    <property type="protein sequence ID" value="ASO08299.1"/>
    <property type="molecule type" value="Genomic_DNA"/>
</dbReference>